<dbReference type="UniPathway" id="UPA00035">
    <property type="reaction ID" value="UER00042"/>
</dbReference>
<evidence type="ECO:0000256" key="4">
    <source>
        <dbReference type="ARBA" id="ARBA00022272"/>
    </source>
</evidence>
<accession>A0A1I5DMI3</accession>
<evidence type="ECO:0000256" key="1">
    <source>
        <dbReference type="ARBA" id="ARBA00001164"/>
    </source>
</evidence>
<dbReference type="Proteomes" id="UP000198705">
    <property type="component" value="Unassembled WGS sequence"/>
</dbReference>
<dbReference type="PANTHER" id="PTHR42894">
    <property type="entry name" value="N-(5'-PHOSPHORIBOSYL)ANTHRANILATE ISOMERASE"/>
    <property type="match status" value="1"/>
</dbReference>
<evidence type="ECO:0000256" key="3">
    <source>
        <dbReference type="ARBA" id="ARBA00012572"/>
    </source>
</evidence>
<organism evidence="11 12">
    <name type="scientific">Bizionia echini</name>
    <dbReference type="NCBI Taxonomy" id="649333"/>
    <lineage>
        <taxon>Bacteria</taxon>
        <taxon>Pseudomonadati</taxon>
        <taxon>Bacteroidota</taxon>
        <taxon>Flavobacteriia</taxon>
        <taxon>Flavobacteriales</taxon>
        <taxon>Flavobacteriaceae</taxon>
        <taxon>Bizionia</taxon>
    </lineage>
</organism>
<dbReference type="RefSeq" id="WP_092210005.1">
    <property type="nucleotide sequence ID" value="NZ_FOVN01000009.1"/>
</dbReference>
<dbReference type="CDD" id="cd00405">
    <property type="entry name" value="PRAI"/>
    <property type="match status" value="1"/>
</dbReference>
<evidence type="ECO:0000256" key="9">
    <source>
        <dbReference type="HAMAP-Rule" id="MF_00135"/>
    </source>
</evidence>
<dbReference type="Pfam" id="PF00697">
    <property type="entry name" value="PRAI"/>
    <property type="match status" value="1"/>
</dbReference>
<evidence type="ECO:0000256" key="6">
    <source>
        <dbReference type="ARBA" id="ARBA00022822"/>
    </source>
</evidence>
<comment type="catalytic activity">
    <reaction evidence="1 9">
        <text>N-(5-phospho-beta-D-ribosyl)anthranilate = 1-(2-carboxyphenylamino)-1-deoxy-D-ribulose 5-phosphate</text>
        <dbReference type="Rhea" id="RHEA:21540"/>
        <dbReference type="ChEBI" id="CHEBI:18277"/>
        <dbReference type="ChEBI" id="CHEBI:58613"/>
        <dbReference type="EC" id="5.3.1.24"/>
    </reaction>
</comment>
<gene>
    <name evidence="9" type="primary">trpF</name>
    <name evidence="11" type="ORF">SAMN04487989_10920</name>
</gene>
<keyword evidence="5 9" id="KW-0028">Amino-acid biosynthesis</keyword>
<dbReference type="InterPro" id="IPR044643">
    <property type="entry name" value="TrpF_fam"/>
</dbReference>
<keyword evidence="6 9" id="KW-0822">Tryptophan biosynthesis</keyword>
<dbReference type="InterPro" id="IPR011060">
    <property type="entry name" value="RibuloseP-bd_barrel"/>
</dbReference>
<dbReference type="OrthoDB" id="9786954at2"/>
<proteinExistence type="inferred from homology"/>
<evidence type="ECO:0000313" key="12">
    <source>
        <dbReference type="Proteomes" id="UP000198705"/>
    </source>
</evidence>
<feature type="domain" description="N-(5'phosphoribosyl) anthranilate isomerase (PRAI)" evidence="10">
    <location>
        <begin position="4"/>
        <end position="208"/>
    </location>
</feature>
<evidence type="ECO:0000256" key="2">
    <source>
        <dbReference type="ARBA" id="ARBA00004664"/>
    </source>
</evidence>
<dbReference type="HAMAP" id="MF_00135">
    <property type="entry name" value="PRAI"/>
    <property type="match status" value="1"/>
</dbReference>
<dbReference type="AlphaFoldDB" id="A0A1I5DMI3"/>
<dbReference type="GO" id="GO:0004640">
    <property type="term" value="F:phosphoribosylanthranilate isomerase activity"/>
    <property type="evidence" value="ECO:0007669"/>
    <property type="project" value="UniProtKB-UniRule"/>
</dbReference>
<dbReference type="EMBL" id="FOVN01000009">
    <property type="protein sequence ID" value="SFO00454.1"/>
    <property type="molecule type" value="Genomic_DNA"/>
</dbReference>
<dbReference type="InterPro" id="IPR001240">
    <property type="entry name" value="PRAI_dom"/>
</dbReference>
<evidence type="ECO:0000256" key="5">
    <source>
        <dbReference type="ARBA" id="ARBA00022605"/>
    </source>
</evidence>
<keyword evidence="7 9" id="KW-0057">Aromatic amino acid biosynthesis</keyword>
<evidence type="ECO:0000313" key="11">
    <source>
        <dbReference type="EMBL" id="SFO00454.1"/>
    </source>
</evidence>
<comment type="pathway">
    <text evidence="2 9">Amino-acid biosynthesis; L-tryptophan biosynthesis; L-tryptophan from chorismate: step 3/5.</text>
</comment>
<keyword evidence="8 9" id="KW-0413">Isomerase</keyword>
<dbReference type="SUPFAM" id="SSF51366">
    <property type="entry name" value="Ribulose-phoshate binding barrel"/>
    <property type="match status" value="1"/>
</dbReference>
<keyword evidence="12" id="KW-1185">Reference proteome</keyword>
<protein>
    <recommendedName>
        <fullName evidence="4 9">N-(5'-phosphoribosyl)anthranilate isomerase</fullName>
        <shortName evidence="9">PRAI</shortName>
        <ecNumber evidence="3 9">5.3.1.24</ecNumber>
    </recommendedName>
</protein>
<evidence type="ECO:0000256" key="7">
    <source>
        <dbReference type="ARBA" id="ARBA00023141"/>
    </source>
</evidence>
<evidence type="ECO:0000259" key="10">
    <source>
        <dbReference type="Pfam" id="PF00697"/>
    </source>
</evidence>
<dbReference type="EC" id="5.3.1.24" evidence="3 9"/>
<evidence type="ECO:0000256" key="8">
    <source>
        <dbReference type="ARBA" id="ARBA00023235"/>
    </source>
</evidence>
<sequence>MKLKVCGMKFPDNIEAIAKLQPDYLGFIFYKKSTRFFDAIIPSLPDAIKKVGVFVDASAEDIITLANNYNLDVIQLHGNQTKEFVLALNKLVSLYANKEIEIWKVFSVDKHFNFKDLHPFENEVHKYLFDTKGQLKGGNGYTFNWEILKEYPSKKPFILSGGIGLDEVENIKNFFKLDVSKNCFALDVNSQFEIKSGLKNIEALEKFKNKLHHFK</sequence>
<name>A0A1I5DMI3_9FLAO</name>
<dbReference type="GO" id="GO:0000162">
    <property type="term" value="P:L-tryptophan biosynthetic process"/>
    <property type="evidence" value="ECO:0007669"/>
    <property type="project" value="UniProtKB-UniRule"/>
</dbReference>
<dbReference type="STRING" id="649333.SAMN04487989_10920"/>
<comment type="similarity">
    <text evidence="9">Belongs to the TrpF family.</text>
</comment>
<dbReference type="Gene3D" id="3.20.20.70">
    <property type="entry name" value="Aldolase class I"/>
    <property type="match status" value="1"/>
</dbReference>
<reference evidence="12" key="1">
    <citation type="submission" date="2016-10" db="EMBL/GenBank/DDBJ databases">
        <authorList>
            <person name="Varghese N."/>
            <person name="Submissions S."/>
        </authorList>
    </citation>
    <scope>NUCLEOTIDE SEQUENCE [LARGE SCALE GENOMIC DNA]</scope>
    <source>
        <strain evidence="12">DSM 23925</strain>
    </source>
</reference>
<dbReference type="PANTHER" id="PTHR42894:SF1">
    <property type="entry name" value="N-(5'-PHOSPHORIBOSYL)ANTHRANILATE ISOMERASE"/>
    <property type="match status" value="1"/>
</dbReference>
<dbReference type="InterPro" id="IPR013785">
    <property type="entry name" value="Aldolase_TIM"/>
</dbReference>